<gene>
    <name evidence="4" type="ORF">JK635_22545</name>
</gene>
<dbReference type="InterPro" id="IPR001753">
    <property type="entry name" value="Enoyl-CoA_hydra/iso"/>
</dbReference>
<dbReference type="Gene3D" id="1.10.12.10">
    <property type="entry name" value="Lyase 2-enoyl-coa Hydratase, Chain A, domain 2"/>
    <property type="match status" value="1"/>
</dbReference>
<dbReference type="PANTHER" id="PTHR11941:SF54">
    <property type="entry name" value="ENOYL-COA HYDRATASE, MITOCHONDRIAL"/>
    <property type="match status" value="1"/>
</dbReference>
<dbReference type="Pfam" id="PF00378">
    <property type="entry name" value="ECH_1"/>
    <property type="match status" value="1"/>
</dbReference>
<evidence type="ECO:0000256" key="1">
    <source>
        <dbReference type="ARBA" id="ARBA00005254"/>
    </source>
</evidence>
<evidence type="ECO:0000313" key="5">
    <source>
        <dbReference type="Proteomes" id="UP000623967"/>
    </source>
</evidence>
<name>A0ABS1TUF1_9BACI</name>
<evidence type="ECO:0000256" key="3">
    <source>
        <dbReference type="RuleBase" id="RU003707"/>
    </source>
</evidence>
<dbReference type="PROSITE" id="PS00166">
    <property type="entry name" value="ENOYL_COA_HYDRATASE"/>
    <property type="match status" value="1"/>
</dbReference>
<reference evidence="4 5" key="1">
    <citation type="submission" date="2021-01" db="EMBL/GenBank/DDBJ databases">
        <title>Genome public.</title>
        <authorList>
            <person name="Liu C."/>
            <person name="Sun Q."/>
        </authorList>
    </citation>
    <scope>NUCLEOTIDE SEQUENCE [LARGE SCALE GENOMIC DNA]</scope>
    <source>
        <strain evidence="4 5">YIM B02564</strain>
    </source>
</reference>
<dbReference type="PANTHER" id="PTHR11941">
    <property type="entry name" value="ENOYL-COA HYDRATASE-RELATED"/>
    <property type="match status" value="1"/>
</dbReference>
<evidence type="ECO:0000313" key="4">
    <source>
        <dbReference type="EMBL" id="MBL4954942.1"/>
    </source>
</evidence>
<comment type="caution">
    <text evidence="4">The sequence shown here is derived from an EMBL/GenBank/DDBJ whole genome shotgun (WGS) entry which is preliminary data.</text>
</comment>
<dbReference type="InterPro" id="IPR018376">
    <property type="entry name" value="Enoyl-CoA_hyd/isom_CS"/>
</dbReference>
<comment type="similarity">
    <text evidence="1 3">Belongs to the enoyl-CoA hydratase/isomerase family.</text>
</comment>
<accession>A0ABS1TUF1</accession>
<dbReference type="Gene3D" id="3.90.226.10">
    <property type="entry name" value="2-enoyl-CoA Hydratase, Chain A, domain 1"/>
    <property type="match status" value="1"/>
</dbReference>
<protein>
    <submittedName>
        <fullName evidence="4">Enoyl-CoA hydratase/isomerase family protein</fullName>
    </submittedName>
</protein>
<proteinExistence type="inferred from homology"/>
<organism evidence="4 5">
    <name type="scientific">Neobacillus paridis</name>
    <dbReference type="NCBI Taxonomy" id="2803862"/>
    <lineage>
        <taxon>Bacteria</taxon>
        <taxon>Bacillati</taxon>
        <taxon>Bacillota</taxon>
        <taxon>Bacilli</taxon>
        <taxon>Bacillales</taxon>
        <taxon>Bacillaceae</taxon>
        <taxon>Neobacillus</taxon>
    </lineage>
</organism>
<dbReference type="InterPro" id="IPR014748">
    <property type="entry name" value="Enoyl-CoA_hydra_C"/>
</dbReference>
<dbReference type="InterPro" id="IPR029045">
    <property type="entry name" value="ClpP/crotonase-like_dom_sf"/>
</dbReference>
<keyword evidence="5" id="KW-1185">Reference proteome</keyword>
<sequence length="245" mass="26712">MGIIKMNNPECENVLDSIALQEMHNVIKQWEHHDGIKLIVITGEGEKTFASGPDINQLLDKRAKDAFIPGLQDICHTIESSSKVTVAALNGYALGAGCELALACDIRIAANHVKMGFPELDLSILPGGGGTQRLARIVGKGRAIDMIFTGEMISAQKAEQIGLVSTIVPLEDLWEVVLEKVNHIVKKGPFALKLAKMVINQGFETDLNTALMLEKLAQSILFNSEDKQEGVNAFLEKRDAYFTGE</sequence>
<evidence type="ECO:0000256" key="2">
    <source>
        <dbReference type="ARBA" id="ARBA00023239"/>
    </source>
</evidence>
<dbReference type="CDD" id="cd06558">
    <property type="entry name" value="crotonase-like"/>
    <property type="match status" value="1"/>
</dbReference>
<dbReference type="SUPFAM" id="SSF52096">
    <property type="entry name" value="ClpP/crotonase"/>
    <property type="match status" value="1"/>
</dbReference>
<keyword evidence="2" id="KW-0456">Lyase</keyword>
<dbReference type="Proteomes" id="UP000623967">
    <property type="component" value="Unassembled WGS sequence"/>
</dbReference>
<dbReference type="EMBL" id="JAESWB010000371">
    <property type="protein sequence ID" value="MBL4954942.1"/>
    <property type="molecule type" value="Genomic_DNA"/>
</dbReference>